<keyword evidence="1" id="KW-0732">Signal</keyword>
<feature type="domain" description="LysM" evidence="3">
    <location>
        <begin position="26"/>
        <end position="69"/>
    </location>
</feature>
<proteinExistence type="predicted"/>
<dbReference type="PANTHER" id="PTHR39160:SF6">
    <property type="entry name" value="CELL WALL-BINDING PROTEIN YOCH"/>
    <property type="match status" value="1"/>
</dbReference>
<organism evidence="4 5">
    <name type="scientific">Candidatus Pseudogracilibacillus intestinigallinarum</name>
    <dbReference type="NCBI Taxonomy" id="2838742"/>
    <lineage>
        <taxon>Bacteria</taxon>
        <taxon>Bacillati</taxon>
        <taxon>Bacillota</taxon>
        <taxon>Bacilli</taxon>
        <taxon>Bacillales</taxon>
        <taxon>Bacillaceae</taxon>
        <taxon>Pseudogracilibacillus</taxon>
    </lineage>
</organism>
<dbReference type="PANTHER" id="PTHR39160">
    <property type="entry name" value="CELL WALL-BINDING PROTEIN YOCH"/>
    <property type="match status" value="1"/>
</dbReference>
<dbReference type="GO" id="GO:0019867">
    <property type="term" value="C:outer membrane"/>
    <property type="evidence" value="ECO:0007669"/>
    <property type="project" value="InterPro"/>
</dbReference>
<protein>
    <submittedName>
        <fullName evidence="4">LysM peptidoglycan-binding domain-containing protein</fullName>
    </submittedName>
</protein>
<dbReference type="Gene3D" id="3.10.350.10">
    <property type="entry name" value="LysM domain"/>
    <property type="match status" value="2"/>
</dbReference>
<dbReference type="GO" id="GO:0004553">
    <property type="term" value="F:hydrolase activity, hydrolyzing O-glycosyl compounds"/>
    <property type="evidence" value="ECO:0007669"/>
    <property type="project" value="InterPro"/>
</dbReference>
<comment type="caution">
    <text evidence="4">The sequence shown here is derived from an EMBL/GenBank/DDBJ whole genome shotgun (WGS) entry which is preliminary data.</text>
</comment>
<evidence type="ECO:0000313" key="4">
    <source>
        <dbReference type="EMBL" id="HIV74971.1"/>
    </source>
</evidence>
<dbReference type="Pfam" id="PF01476">
    <property type="entry name" value="LysM"/>
    <property type="match status" value="2"/>
</dbReference>
<dbReference type="Gene3D" id="2.40.40.10">
    <property type="entry name" value="RlpA-like domain"/>
    <property type="match status" value="1"/>
</dbReference>
<dbReference type="AlphaFoldDB" id="A0A9D1PM62"/>
<dbReference type="InterPro" id="IPR036908">
    <property type="entry name" value="RlpA-like_sf"/>
</dbReference>
<dbReference type="InterPro" id="IPR010611">
    <property type="entry name" value="3D_dom"/>
</dbReference>
<dbReference type="SUPFAM" id="SSF50685">
    <property type="entry name" value="Barwin-like endoglucanases"/>
    <property type="match status" value="1"/>
</dbReference>
<dbReference type="InterPro" id="IPR036779">
    <property type="entry name" value="LysM_dom_sf"/>
</dbReference>
<dbReference type="Pfam" id="PF06725">
    <property type="entry name" value="3D"/>
    <property type="match status" value="1"/>
</dbReference>
<dbReference type="SMART" id="SM00257">
    <property type="entry name" value="LysM"/>
    <property type="match status" value="2"/>
</dbReference>
<feature type="compositionally biased region" description="Low complexity" evidence="2">
    <location>
        <begin position="140"/>
        <end position="151"/>
    </location>
</feature>
<name>A0A9D1PM62_9BACI</name>
<dbReference type="PROSITE" id="PS51782">
    <property type="entry name" value="LYSM"/>
    <property type="match status" value="2"/>
</dbReference>
<evidence type="ECO:0000256" key="2">
    <source>
        <dbReference type="SAM" id="MobiDB-lite"/>
    </source>
</evidence>
<dbReference type="CDD" id="cd00118">
    <property type="entry name" value="LysM"/>
    <property type="match status" value="2"/>
</dbReference>
<evidence type="ECO:0000313" key="5">
    <source>
        <dbReference type="Proteomes" id="UP000823937"/>
    </source>
</evidence>
<dbReference type="SUPFAM" id="SSF54106">
    <property type="entry name" value="LysM domain"/>
    <property type="match status" value="2"/>
</dbReference>
<reference evidence="4" key="2">
    <citation type="submission" date="2021-04" db="EMBL/GenBank/DDBJ databases">
        <authorList>
            <person name="Gilroy R."/>
        </authorList>
    </citation>
    <scope>NUCLEOTIDE SEQUENCE</scope>
    <source>
        <strain evidence="4">CHK169-2315</strain>
    </source>
</reference>
<reference evidence="4" key="1">
    <citation type="journal article" date="2021" name="PeerJ">
        <title>Extensive microbial diversity within the chicken gut microbiome revealed by metagenomics and culture.</title>
        <authorList>
            <person name="Gilroy R."/>
            <person name="Ravi A."/>
            <person name="Getino M."/>
            <person name="Pursley I."/>
            <person name="Horton D.L."/>
            <person name="Alikhan N.F."/>
            <person name="Baker D."/>
            <person name="Gharbi K."/>
            <person name="Hall N."/>
            <person name="Watson M."/>
            <person name="Adriaenssens E.M."/>
            <person name="Foster-Nyarko E."/>
            <person name="Jarju S."/>
            <person name="Secka A."/>
            <person name="Antonio M."/>
            <person name="Oren A."/>
            <person name="Chaudhuri R.R."/>
            <person name="La Ragione R."/>
            <person name="Hildebrand F."/>
            <person name="Pallen M.J."/>
        </authorList>
    </citation>
    <scope>NUCLEOTIDE SEQUENCE</scope>
    <source>
        <strain evidence="4">CHK169-2315</strain>
    </source>
</reference>
<gene>
    <name evidence="4" type="ORF">H9895_07850</name>
</gene>
<sequence>MKKLVVAIATAGIVFTGTATINVSAEEYEVQERDTLWGIAQEHQTSVQHLININNLESITIKPGQKIHTGEEKPVVETYTVNKGDTLTGISNTFNVTVDEIKDWNDLSSTLIIVGQELKIPTDSKTNVKESDTSKEKNTSAPAQASSSEQQGETISVTATAYTAECEGCSGITSTGIDLNADRNKKVIAVDPSVIPLGSKVHVEGYGNAIAGDIGGAIKGNKIDVHVPTKSDAYNWGVKTVDVTILD</sequence>
<evidence type="ECO:0000259" key="3">
    <source>
        <dbReference type="PROSITE" id="PS51782"/>
    </source>
</evidence>
<dbReference type="InterPro" id="IPR051933">
    <property type="entry name" value="Resuscitation_pf_RpfB"/>
</dbReference>
<feature type="domain" description="LysM" evidence="3">
    <location>
        <begin position="77"/>
        <end position="120"/>
    </location>
</feature>
<dbReference type="EMBL" id="DXHX01000122">
    <property type="protein sequence ID" value="HIV74971.1"/>
    <property type="molecule type" value="Genomic_DNA"/>
</dbReference>
<evidence type="ECO:0000256" key="1">
    <source>
        <dbReference type="ARBA" id="ARBA00022729"/>
    </source>
</evidence>
<dbReference type="Proteomes" id="UP000823937">
    <property type="component" value="Unassembled WGS sequence"/>
</dbReference>
<accession>A0A9D1PM62</accession>
<dbReference type="CDD" id="cd22786">
    <property type="entry name" value="DPBB_YuiC-like"/>
    <property type="match status" value="1"/>
</dbReference>
<feature type="region of interest" description="Disordered" evidence="2">
    <location>
        <begin position="123"/>
        <end position="153"/>
    </location>
</feature>
<dbReference type="GO" id="GO:0009254">
    <property type="term" value="P:peptidoglycan turnover"/>
    <property type="evidence" value="ECO:0007669"/>
    <property type="project" value="InterPro"/>
</dbReference>
<dbReference type="InterPro" id="IPR018392">
    <property type="entry name" value="LysM"/>
</dbReference>
<feature type="compositionally biased region" description="Basic and acidic residues" evidence="2">
    <location>
        <begin position="123"/>
        <end position="138"/>
    </location>
</feature>